<evidence type="ECO:0000313" key="2">
    <source>
        <dbReference type="EMBL" id="RZF60118.1"/>
    </source>
</evidence>
<dbReference type="NCBIfam" id="TIGR01444">
    <property type="entry name" value="fkbM_fam"/>
    <property type="match status" value="1"/>
</dbReference>
<evidence type="ECO:0000259" key="1">
    <source>
        <dbReference type="Pfam" id="PF05050"/>
    </source>
</evidence>
<keyword evidence="2" id="KW-0808">Transferase</keyword>
<dbReference type="InterPro" id="IPR053202">
    <property type="entry name" value="EGF_Rcpt_Signaling_Reg"/>
</dbReference>
<dbReference type="GO" id="GO:0005737">
    <property type="term" value="C:cytoplasm"/>
    <property type="evidence" value="ECO:0007669"/>
    <property type="project" value="GOC"/>
</dbReference>
<organism evidence="2 3">
    <name type="scientific">Sphingobacterium corticibacterium</name>
    <dbReference type="NCBI Taxonomy" id="2484746"/>
    <lineage>
        <taxon>Bacteria</taxon>
        <taxon>Pseudomonadati</taxon>
        <taxon>Bacteroidota</taxon>
        <taxon>Sphingobacteriia</taxon>
        <taxon>Sphingobacteriales</taxon>
        <taxon>Sphingobacteriaceae</taxon>
        <taxon>Sphingobacterium</taxon>
    </lineage>
</organism>
<proteinExistence type="predicted"/>
<dbReference type="Gene3D" id="3.40.50.150">
    <property type="entry name" value="Vaccinia Virus protein VP39"/>
    <property type="match status" value="1"/>
</dbReference>
<dbReference type="GO" id="GO:0032259">
    <property type="term" value="P:methylation"/>
    <property type="evidence" value="ECO:0007669"/>
    <property type="project" value="UniProtKB-KW"/>
</dbReference>
<accession>A0A4V2DC36</accession>
<sequence>MFSLKKIILKYIPFDKFLSVRSYSQEGEDAVLLGFYEGKKKYKGFYVDVGAHHPYRFSNTMAFYKRGWRGINIEPNPEATKWFRWFRKRDVNLNVGVAENNGTLTYYCFNEPALNGFSKRISEERDNRTRYSIVNTIDVPVRRLDAILDEYIKENTEIDFFSIDAEGFDLAVLQSNNWDKYRPYYILVEDAFEIGIVPTTPIIEFLKQKGYRMVAKTKRTLFFSMA</sequence>
<dbReference type="InterPro" id="IPR006342">
    <property type="entry name" value="FkbM_mtfrase"/>
</dbReference>
<dbReference type="Pfam" id="PF05050">
    <property type="entry name" value="Methyltransf_21"/>
    <property type="match status" value="1"/>
</dbReference>
<keyword evidence="3" id="KW-1185">Reference proteome</keyword>
<protein>
    <submittedName>
        <fullName evidence="2">FkbM family methyltransferase</fullName>
    </submittedName>
</protein>
<evidence type="ECO:0000313" key="3">
    <source>
        <dbReference type="Proteomes" id="UP000292855"/>
    </source>
</evidence>
<dbReference type="SUPFAM" id="SSF53335">
    <property type="entry name" value="S-adenosyl-L-methionine-dependent methyltransferases"/>
    <property type="match status" value="1"/>
</dbReference>
<dbReference type="EMBL" id="SGIT01000002">
    <property type="protein sequence ID" value="RZF60118.1"/>
    <property type="molecule type" value="Genomic_DNA"/>
</dbReference>
<dbReference type="AlphaFoldDB" id="A0A4V2DC36"/>
<keyword evidence="2" id="KW-0489">Methyltransferase</keyword>
<comment type="caution">
    <text evidence="2">The sequence shown here is derived from an EMBL/GenBank/DDBJ whole genome shotgun (WGS) entry which is preliminary data.</text>
</comment>
<gene>
    <name evidence="2" type="ORF">EWE74_13445</name>
</gene>
<dbReference type="InterPro" id="IPR029063">
    <property type="entry name" value="SAM-dependent_MTases_sf"/>
</dbReference>
<dbReference type="PANTHER" id="PTHR34009:SF2">
    <property type="entry name" value="PROTEIN STAR"/>
    <property type="match status" value="1"/>
</dbReference>
<feature type="domain" description="Methyltransferase FkbM" evidence="1">
    <location>
        <begin position="48"/>
        <end position="213"/>
    </location>
</feature>
<dbReference type="PANTHER" id="PTHR34009">
    <property type="entry name" value="PROTEIN STAR"/>
    <property type="match status" value="1"/>
</dbReference>
<dbReference type="OrthoDB" id="9801609at2"/>
<dbReference type="GO" id="GO:0016197">
    <property type="term" value="P:endosomal transport"/>
    <property type="evidence" value="ECO:0007669"/>
    <property type="project" value="TreeGrafter"/>
</dbReference>
<dbReference type="GO" id="GO:0005886">
    <property type="term" value="C:plasma membrane"/>
    <property type="evidence" value="ECO:0007669"/>
    <property type="project" value="TreeGrafter"/>
</dbReference>
<dbReference type="GO" id="GO:0008168">
    <property type="term" value="F:methyltransferase activity"/>
    <property type="evidence" value="ECO:0007669"/>
    <property type="project" value="UniProtKB-KW"/>
</dbReference>
<dbReference type="RefSeq" id="WP_130142036.1">
    <property type="nucleotide sequence ID" value="NZ_SGIT01000002.1"/>
</dbReference>
<name>A0A4V2DC36_9SPHI</name>
<dbReference type="GO" id="GO:0006888">
    <property type="term" value="P:endoplasmic reticulum to Golgi vesicle-mediated transport"/>
    <property type="evidence" value="ECO:0007669"/>
    <property type="project" value="TreeGrafter"/>
</dbReference>
<reference evidence="2 3" key="1">
    <citation type="submission" date="2019-02" db="EMBL/GenBank/DDBJ databases">
        <authorList>
            <person name="Li Y."/>
        </authorList>
    </citation>
    <scope>NUCLEOTIDE SEQUENCE [LARGE SCALE GENOMIC DNA]</scope>
    <source>
        <strain evidence="2 3">30C10-4-7</strain>
    </source>
</reference>
<dbReference type="Proteomes" id="UP000292855">
    <property type="component" value="Unassembled WGS sequence"/>
</dbReference>